<dbReference type="EMBL" id="NHYE01000409">
    <property type="protein sequence ID" value="PPR05910.1"/>
    <property type="molecule type" value="Genomic_DNA"/>
</dbReference>
<protein>
    <recommendedName>
        <fullName evidence="1">F-box domain-containing protein</fullName>
    </recommendedName>
</protein>
<keyword evidence="3" id="KW-1185">Reference proteome</keyword>
<sequence>MGQEEVTTSDADTQLDVGNVMNRALLPFDDLDANEVQELMCSIIFSSNDTSPVARYNYISALTKERLRKSSVKIIRKDGTGVVPEFPLEIVLQIIEYLHPLDLYHLTQTTKYFRLILLTRRLSGMAWEAAFQRWYRSIPQCPPTMSLPSWASLLFGPATCDVGICYFAYFVYWCSCRLLRLQHCLQRQAMPDFAPCQRICSVCEIKIIEEYTVIWKAFEMKYPSEGEDLYKILQYSLKSDGTKYHHRRVENRGNYIINDLPIKIGQASLYLEAIKLGNSGAMEEYKAFLLKCEDENRQMRRFVDICRDWCSAVYHCCWDVFVQNRRNSFIKLARKFLIRMGHQQQDLLWVDFYTYLMTYFEKKRRARFSKKELHSNLSGLEALANSAKEERLNRERAALSMSLRKRVTSFYYDLVQRSVPPERWDYIPQGDRHIFDLPAVVRYTDTDYGQESNAPDLAVTDIDVVILDFTEALMVKTRQRLLHVLKMSHPSALLWEDDCGDKIEKLDLATAVFTHPDPIRSCCPWPVPEILFGYEEAVRHGSCASIPLFRGGTTTCDSEADNLGFNKDAYDTVVLLLRLLKLDPHTTLARDLDSLNKRFVCIYCPESWGRYTMDWRQCVFHTCYYSKDKLPRFALLTVEATESVLVQENDKYHVDRNRVNWSCKHCTEHFFSPVTRKQARKHIIQKYIPHFFNSHYRRAEYLFSPHCSKTQHRQTG</sequence>
<reference evidence="2 3" key="1">
    <citation type="journal article" date="2018" name="Evol. Lett.">
        <title>Horizontal gene cluster transfer increased hallucinogenic mushroom diversity.</title>
        <authorList>
            <person name="Reynolds H.T."/>
            <person name="Vijayakumar V."/>
            <person name="Gluck-Thaler E."/>
            <person name="Korotkin H.B."/>
            <person name="Matheny P.B."/>
            <person name="Slot J.C."/>
        </authorList>
    </citation>
    <scope>NUCLEOTIDE SEQUENCE [LARGE SCALE GENOMIC DNA]</scope>
    <source>
        <strain evidence="2 3">SRW20</strain>
    </source>
</reference>
<evidence type="ECO:0000313" key="2">
    <source>
        <dbReference type="EMBL" id="PPR05910.1"/>
    </source>
</evidence>
<evidence type="ECO:0000313" key="3">
    <source>
        <dbReference type="Proteomes" id="UP000284706"/>
    </source>
</evidence>
<comment type="caution">
    <text evidence="2">The sequence shown here is derived from an EMBL/GenBank/DDBJ whole genome shotgun (WGS) entry which is preliminary data.</text>
</comment>
<dbReference type="InParanoid" id="A0A409YSD3"/>
<dbReference type="AlphaFoldDB" id="A0A409YSD3"/>
<dbReference type="InterPro" id="IPR036047">
    <property type="entry name" value="F-box-like_dom_sf"/>
</dbReference>
<dbReference type="Proteomes" id="UP000284706">
    <property type="component" value="Unassembled WGS sequence"/>
</dbReference>
<accession>A0A409YSD3</accession>
<feature type="domain" description="F-box" evidence="1">
    <location>
        <begin position="80"/>
        <end position="130"/>
    </location>
</feature>
<gene>
    <name evidence="2" type="ORF">CVT26_008802</name>
</gene>
<proteinExistence type="predicted"/>
<dbReference type="InterPro" id="IPR001810">
    <property type="entry name" value="F-box_dom"/>
</dbReference>
<evidence type="ECO:0000259" key="1">
    <source>
        <dbReference type="PROSITE" id="PS50181"/>
    </source>
</evidence>
<dbReference type="CDD" id="cd09917">
    <property type="entry name" value="F-box_SF"/>
    <property type="match status" value="1"/>
</dbReference>
<dbReference type="OrthoDB" id="2322499at2759"/>
<organism evidence="2 3">
    <name type="scientific">Gymnopilus dilepis</name>
    <dbReference type="NCBI Taxonomy" id="231916"/>
    <lineage>
        <taxon>Eukaryota</taxon>
        <taxon>Fungi</taxon>
        <taxon>Dikarya</taxon>
        <taxon>Basidiomycota</taxon>
        <taxon>Agaricomycotina</taxon>
        <taxon>Agaricomycetes</taxon>
        <taxon>Agaricomycetidae</taxon>
        <taxon>Agaricales</taxon>
        <taxon>Agaricineae</taxon>
        <taxon>Hymenogastraceae</taxon>
        <taxon>Gymnopilus</taxon>
    </lineage>
</organism>
<dbReference type="PROSITE" id="PS50181">
    <property type="entry name" value="FBOX"/>
    <property type="match status" value="1"/>
</dbReference>
<name>A0A409YSD3_9AGAR</name>
<dbReference type="SUPFAM" id="SSF81383">
    <property type="entry name" value="F-box domain"/>
    <property type="match status" value="1"/>
</dbReference>